<dbReference type="AlphaFoldDB" id="G0UJL0"/>
<feature type="signal peptide" evidence="3">
    <location>
        <begin position="1"/>
        <end position="19"/>
    </location>
</feature>
<dbReference type="EMBL" id="HE575315">
    <property type="protein sequence ID" value="CCC89563.1"/>
    <property type="molecule type" value="Genomic_DNA"/>
</dbReference>
<dbReference type="Pfam" id="PF16825">
    <property type="entry name" value="DUF5075"/>
    <property type="match status" value="1"/>
</dbReference>
<feature type="chain" id="PRO_5003410495" evidence="3">
    <location>
        <begin position="20"/>
        <end position="387"/>
    </location>
</feature>
<accession>G0UJL0</accession>
<feature type="region of interest" description="Disordered" evidence="1">
    <location>
        <begin position="237"/>
        <end position="296"/>
    </location>
</feature>
<feature type="transmembrane region" description="Helical" evidence="2">
    <location>
        <begin position="308"/>
        <end position="332"/>
    </location>
</feature>
<proteinExistence type="predicted"/>
<dbReference type="InterPro" id="IPR031797">
    <property type="entry name" value="DUF5075"/>
</dbReference>
<organism evidence="4">
    <name type="scientific">Trypanosoma congolense (strain IL3000)</name>
    <dbReference type="NCBI Taxonomy" id="1068625"/>
    <lineage>
        <taxon>Eukaryota</taxon>
        <taxon>Discoba</taxon>
        <taxon>Euglenozoa</taxon>
        <taxon>Kinetoplastea</taxon>
        <taxon>Metakinetoplastina</taxon>
        <taxon>Trypanosomatida</taxon>
        <taxon>Trypanosomatidae</taxon>
        <taxon>Trypanosoma</taxon>
        <taxon>Nannomonas</taxon>
    </lineage>
</organism>
<dbReference type="PANTHER" id="PTHR35613">
    <property type="entry name" value="C-TYPE LECTIN DOMAIN-CONTAINING PROTEIN"/>
    <property type="match status" value="1"/>
</dbReference>
<keyword evidence="2" id="KW-0472">Membrane</keyword>
<evidence type="ECO:0000313" key="4">
    <source>
        <dbReference type="EMBL" id="CCC89563.1"/>
    </source>
</evidence>
<evidence type="ECO:0000256" key="2">
    <source>
        <dbReference type="SAM" id="Phobius"/>
    </source>
</evidence>
<keyword evidence="3" id="KW-0732">Signal</keyword>
<feature type="compositionally biased region" description="Low complexity" evidence="1">
    <location>
        <begin position="237"/>
        <end position="287"/>
    </location>
</feature>
<name>G0UJL0_TRYCI</name>
<gene>
    <name evidence="4" type="ORF">TCIL3000_2_1410</name>
</gene>
<evidence type="ECO:0000256" key="1">
    <source>
        <dbReference type="SAM" id="MobiDB-lite"/>
    </source>
</evidence>
<dbReference type="VEuPathDB" id="TriTrypDB:TcIL3000_2_1410"/>
<evidence type="ECO:0000256" key="3">
    <source>
        <dbReference type="SAM" id="SignalP"/>
    </source>
</evidence>
<sequence length="387" mass="42107">MSNNARLAAVLLLQVVYRATRLSGSVTMGKEKSATVAIESYFASGNSVFNDGGRYLVDHASAERLCQNRGGVPYADQSEPERMRIERLIHRVMTGSNAFNYMGGDATYSASRKHTSGSRCVAGNRIMSEHCVYRWNKGLFSQATPDKHGVAFWRGSYRGGRDSGSLNGYPSLWGGDYPKYGELYVILWYSNKDKISTWYDGKDVSGSYKLASYNLGTKSGEYVLACEVQKFISTTATTPAPTTTTTTPAPITTTTTPAPTTTTTTSAPTTTTTKPTTTEDPNSTSTTQSAQGDDSVGGLSSAWLRGNWYILLIAFLVLLLVFLVTVLHCCCLRGGRKETTPMTLREIVGPRTPPDQLLPPAEVPQWVLAEQASPPGVNWPRGDVVLY</sequence>
<dbReference type="PANTHER" id="PTHR35613:SF2">
    <property type="entry name" value="C-TYPE LECTIN DOMAIN-CONTAINING PROTEIN"/>
    <property type="match status" value="1"/>
</dbReference>
<reference evidence="4" key="1">
    <citation type="journal article" date="2012" name="Proc. Natl. Acad. Sci. U.S.A.">
        <title>Antigenic diversity is generated by distinct evolutionary mechanisms in African trypanosome species.</title>
        <authorList>
            <person name="Jackson A.P."/>
            <person name="Berry A."/>
            <person name="Aslett M."/>
            <person name="Allison H.C."/>
            <person name="Burton P."/>
            <person name="Vavrova-Anderson J."/>
            <person name="Brown R."/>
            <person name="Browne H."/>
            <person name="Corton N."/>
            <person name="Hauser H."/>
            <person name="Gamble J."/>
            <person name="Gilderthorp R."/>
            <person name="Marcello L."/>
            <person name="McQuillan J."/>
            <person name="Otto T.D."/>
            <person name="Quail M.A."/>
            <person name="Sanders M.J."/>
            <person name="van Tonder A."/>
            <person name="Ginger M.L."/>
            <person name="Field M.C."/>
            <person name="Barry J.D."/>
            <person name="Hertz-Fowler C."/>
            <person name="Berriman M."/>
        </authorList>
    </citation>
    <scope>NUCLEOTIDE SEQUENCE</scope>
    <source>
        <strain evidence="4">IL3000</strain>
    </source>
</reference>
<keyword evidence="2" id="KW-1133">Transmembrane helix</keyword>
<keyword evidence="2" id="KW-0812">Transmembrane</keyword>
<protein>
    <submittedName>
        <fullName evidence="4">Uncharacterized protein TCIL3000_2_1410</fullName>
    </submittedName>
</protein>